<name>A0A0F7CJE6_PAEDU</name>
<proteinExistence type="predicted"/>
<organism evidence="1 2">
    <name type="scientific">Paenibacillus durus ATCC 35681</name>
    <dbReference type="NCBI Taxonomy" id="1333534"/>
    <lineage>
        <taxon>Bacteria</taxon>
        <taxon>Bacillati</taxon>
        <taxon>Bacillota</taxon>
        <taxon>Bacilli</taxon>
        <taxon>Bacillales</taxon>
        <taxon>Paenibacillaceae</taxon>
        <taxon>Paenibacillus</taxon>
    </lineage>
</organism>
<evidence type="ECO:0008006" key="3">
    <source>
        <dbReference type="Google" id="ProtNLM"/>
    </source>
</evidence>
<dbReference type="HOGENOM" id="CLU_1757011_0_0_9"/>
<dbReference type="RefSeq" id="WP_025699292.1">
    <property type="nucleotide sequence ID" value="NZ_ASQQ01000665.1"/>
</dbReference>
<accession>A0A0F7CJE6</accession>
<sequence length="148" mass="16459">MSIVKDQPAHAGHTIKLKIDGKEVGRAQSISGRRSFGTENQYEIGSIMPQESVPLRMEGTVTLEKYRIRRQSLAELKLSSYGIGILNMNVIDIEVTDKYTGDIIIVYRSCTLQESSEDFRANAMSGENATWTYLSADYGTPESDTTNT</sequence>
<dbReference type="OrthoDB" id="3035442at2"/>
<dbReference type="Pfam" id="PF26461">
    <property type="entry name" value="Phi812_tail_tube"/>
    <property type="match status" value="1"/>
</dbReference>
<evidence type="ECO:0000313" key="2">
    <source>
        <dbReference type="Proteomes" id="UP000034189"/>
    </source>
</evidence>
<reference evidence="1 2" key="2">
    <citation type="journal article" date="2016" name="Genome Announc.">
        <title>Genome Sequence of a Gram-Positive Diazotroph, Paenibacillus durus Type Strain ATCC 35681.</title>
        <authorList>
            <person name="Halim M.A."/>
            <person name="Rahman A.Y."/>
            <person name="Sim K.S."/>
            <person name="Yam H.C."/>
            <person name="Rahim A.A."/>
            <person name="Ghazali A.H."/>
            <person name="Najimudin N."/>
        </authorList>
    </citation>
    <scope>NUCLEOTIDE SEQUENCE [LARGE SCALE GENOMIC DNA]</scope>
    <source>
        <strain evidence="1 2">ATCC 35681</strain>
    </source>
</reference>
<dbReference type="InterPro" id="IPR058640">
    <property type="entry name" value="Phi812_tail_tube"/>
</dbReference>
<gene>
    <name evidence="1" type="ORF">VK70_17250</name>
</gene>
<protein>
    <recommendedName>
        <fullName evidence="3">Phage tail protein</fullName>
    </recommendedName>
</protein>
<reference evidence="1 2" key="1">
    <citation type="submission" date="2015-03" db="EMBL/GenBank/DDBJ databases">
        <authorList>
            <person name="Abdul Halim M."/>
        </authorList>
    </citation>
    <scope>NUCLEOTIDE SEQUENCE [LARGE SCALE GENOMIC DNA]</scope>
    <source>
        <strain evidence="1 2">ATCC 35681</strain>
    </source>
</reference>
<dbReference type="AlphaFoldDB" id="A0A0F7CJE6"/>
<dbReference type="EMBL" id="CP011114">
    <property type="protein sequence ID" value="AKG36086.1"/>
    <property type="molecule type" value="Genomic_DNA"/>
</dbReference>
<evidence type="ECO:0000313" key="1">
    <source>
        <dbReference type="EMBL" id="AKG36086.1"/>
    </source>
</evidence>
<dbReference type="Proteomes" id="UP000034189">
    <property type="component" value="Chromosome"/>
</dbReference>
<dbReference type="PATRIC" id="fig|1333534.5.peg.3803"/>